<feature type="compositionally biased region" description="Basic and acidic residues" evidence="1">
    <location>
        <begin position="159"/>
        <end position="180"/>
    </location>
</feature>
<evidence type="ECO:0000313" key="4">
    <source>
        <dbReference type="Proteomes" id="UP000182658"/>
    </source>
</evidence>
<dbReference type="Pfam" id="PF24539">
    <property type="entry name" value="DUF7600"/>
    <property type="match status" value="1"/>
</dbReference>
<evidence type="ECO:0000259" key="2">
    <source>
        <dbReference type="Pfam" id="PF24539"/>
    </source>
</evidence>
<feature type="region of interest" description="Disordered" evidence="1">
    <location>
        <begin position="139"/>
        <end position="238"/>
    </location>
</feature>
<accession>A0A1J7JYX6</accession>
<feature type="compositionally biased region" description="Low complexity" evidence="1">
    <location>
        <begin position="519"/>
        <end position="538"/>
    </location>
</feature>
<organism evidence="3 4">
    <name type="scientific">Coniochaeta ligniaria NRRL 30616</name>
    <dbReference type="NCBI Taxonomy" id="1408157"/>
    <lineage>
        <taxon>Eukaryota</taxon>
        <taxon>Fungi</taxon>
        <taxon>Dikarya</taxon>
        <taxon>Ascomycota</taxon>
        <taxon>Pezizomycotina</taxon>
        <taxon>Sordariomycetes</taxon>
        <taxon>Sordariomycetidae</taxon>
        <taxon>Coniochaetales</taxon>
        <taxon>Coniochaetaceae</taxon>
        <taxon>Coniochaeta</taxon>
    </lineage>
</organism>
<feature type="domain" description="DUF7600" evidence="2">
    <location>
        <begin position="805"/>
        <end position="892"/>
    </location>
</feature>
<sequence>MEYPRATSPQIREAEEKVSAYLQRGDTTTRHLHELGTFTDTKPQAGTVVDMLPLEELRRRVDLGKKIEKCIQKWYNRLPDRQGRPAFSFDNWDKAAILAAPLAELEGFRPHGDEVKWYETIRLVKPLLRIYLAVGGEKNPLDDTATHSNMSIPPATTSEPRHSTSKRLFDSEDSVSDRSSKRLQQPTTSKGKGKQAASHAEPFSGPSKPDMGVQPTGQTAKDQKKPTPTKITRSEAEKKKRAMLDGYKCLISGFARPEKCHIIPFSATENEETRIQFAYCLSIIGPRLIYGDQPDEYDDEIEAWFTGKLGASDKAWNMLSLTKSLHYFMSVPDLALEYKGTKPKPAQSPAPREEGKRKGKSRAKKDEPKPTALVQIMIHWLAVTPRTKMLEWDAEDLLQTLNTATEPEGGKIRSVTDDLHHVVTGDTFWVEVDAEDACKMERAMRIRYALSRLAAMAGGAEALALSPPQDDHDDIRKPVLVDVSQSRVSDWLEEQAQQSPIVNPAVSDNEEESRCGLISSDSGSGSSSPSTGPASSQVSSSLSVTFFVKASSSRQPHTIVIYTVRLARWIDNMSSERKMRVNSYCFLCRNFVTEDIGKLDSSPFIILFPSAADNGDFDACVWRKFPQAELPKWFIPYDLCSCARRPRDSINNCSLCDPEDVIFVAHEDCWSASQHVSMSAKQWAIFAYKTRPITLWRSAKAEAKGLRSLITSGSCLYSNTNTDLGRLLADISRLPQELVDNIMIQSNGTTVNSLFKAGRLVLEVLPRLHLATSSKEPKEKTIAQQGDITSLYVTQTDILGETYISEIGFNGGDASLSIPLAGNQPIRGLQCAVSRFGLRAVRILYSHMSPSPWLGDPSHSWMGTISGTDLCQLRVIFDELRIIRLQFDDHPEHDRHKVSGRLFSHVLWGCDMSAATHTSYLISRPRTNRWWSDQRNVPRLLHYEGYRLCHRLPLSRNSTYAYGLTIFYKKKGIRGMKAHFRCGSSSIGQEDGYRMYVALAEGEYFTSVWTTAESLYDQSTETDYNVLAVSTNYGRTHHFGSLAQRQSTWQHNNQSWIHVTSSKPTKVTGFVLDAVSEDDGFFRDIGITEEPDLSMVDLQYPRLEMVLVHVLKPYSESGREHFMWCREASPSTRPPLSMGSHWEQVEMLI</sequence>
<evidence type="ECO:0000313" key="3">
    <source>
        <dbReference type="EMBL" id="OIW33034.1"/>
    </source>
</evidence>
<gene>
    <name evidence="3" type="ORF">CONLIGDRAFT_676844</name>
</gene>
<protein>
    <recommendedName>
        <fullName evidence="2">DUF7600 domain-containing protein</fullName>
    </recommendedName>
</protein>
<proteinExistence type="predicted"/>
<keyword evidence="4" id="KW-1185">Reference proteome</keyword>
<feature type="compositionally biased region" description="Polar residues" evidence="1">
    <location>
        <begin position="146"/>
        <end position="158"/>
    </location>
</feature>
<feature type="region of interest" description="Disordered" evidence="1">
    <location>
        <begin position="492"/>
        <end position="538"/>
    </location>
</feature>
<dbReference type="OrthoDB" id="5245364at2759"/>
<dbReference type="InterPro" id="IPR056021">
    <property type="entry name" value="DUF7600"/>
</dbReference>
<reference evidence="3 4" key="1">
    <citation type="submission" date="2016-10" db="EMBL/GenBank/DDBJ databases">
        <title>Draft genome sequence of Coniochaeta ligniaria NRRL30616, a lignocellulolytic fungus for bioabatement of inhibitors in plant biomass hydrolysates.</title>
        <authorList>
            <consortium name="DOE Joint Genome Institute"/>
            <person name="Jimenez D.J."/>
            <person name="Hector R.E."/>
            <person name="Riley R."/>
            <person name="Sun H."/>
            <person name="Grigoriev I.V."/>
            <person name="Van Elsas J.D."/>
            <person name="Nichols N.N."/>
        </authorList>
    </citation>
    <scope>NUCLEOTIDE SEQUENCE [LARGE SCALE GENOMIC DNA]</scope>
    <source>
        <strain evidence="3 4">NRRL 30616</strain>
    </source>
</reference>
<feature type="region of interest" description="Disordered" evidence="1">
    <location>
        <begin position="339"/>
        <end position="368"/>
    </location>
</feature>
<dbReference type="InParanoid" id="A0A1J7JYX6"/>
<dbReference type="AlphaFoldDB" id="A0A1J7JYX6"/>
<evidence type="ECO:0000256" key="1">
    <source>
        <dbReference type="SAM" id="MobiDB-lite"/>
    </source>
</evidence>
<dbReference type="Proteomes" id="UP000182658">
    <property type="component" value="Unassembled WGS sequence"/>
</dbReference>
<name>A0A1J7JYX6_9PEZI</name>
<dbReference type="EMBL" id="KV875094">
    <property type="protein sequence ID" value="OIW33034.1"/>
    <property type="molecule type" value="Genomic_DNA"/>
</dbReference>